<evidence type="ECO:0000313" key="3">
    <source>
        <dbReference type="Proteomes" id="UP001303236"/>
    </source>
</evidence>
<comment type="similarity">
    <text evidence="1">Belongs to the ROK (NagC/XylR) family.</text>
</comment>
<keyword evidence="3" id="KW-1185">Reference proteome</keyword>
<dbReference type="Pfam" id="PF00480">
    <property type="entry name" value="ROK"/>
    <property type="match status" value="1"/>
</dbReference>
<evidence type="ECO:0000313" key="2">
    <source>
        <dbReference type="EMBL" id="WNF29291.1"/>
    </source>
</evidence>
<dbReference type="NCBIfam" id="NF045942">
    <property type="entry name" value="PolPhglucPhase"/>
    <property type="match status" value="1"/>
</dbReference>
<gene>
    <name evidence="2" type="ORF">RI138_22055</name>
</gene>
<dbReference type="Gene3D" id="3.30.420.40">
    <property type="match status" value="2"/>
</dbReference>
<dbReference type="InterPro" id="IPR000600">
    <property type="entry name" value="ROK"/>
</dbReference>
<accession>A0ABY9VZG3</accession>
<proteinExistence type="inferred from homology"/>
<dbReference type="SUPFAM" id="SSF53067">
    <property type="entry name" value="Actin-like ATPase domain"/>
    <property type="match status" value="1"/>
</dbReference>
<protein>
    <submittedName>
        <fullName evidence="2">ROK family protein</fullName>
    </submittedName>
</protein>
<name>A0ABY9VZG3_9ACTN</name>
<dbReference type="InterPro" id="IPR043129">
    <property type="entry name" value="ATPase_NBD"/>
</dbReference>
<dbReference type="Proteomes" id="UP001303236">
    <property type="component" value="Chromosome"/>
</dbReference>
<dbReference type="PANTHER" id="PTHR18964">
    <property type="entry name" value="ROK (REPRESSOR, ORF, KINASE) FAMILY"/>
    <property type="match status" value="1"/>
</dbReference>
<reference evidence="2 3" key="1">
    <citation type="submission" date="2023-09" db="EMBL/GenBank/DDBJ databases">
        <title>Genome completion map analysis of the actinomycetes C11-1.</title>
        <authorList>
            <person name="Qin P."/>
            <person name="Guan P."/>
        </authorList>
    </citation>
    <scope>NUCLEOTIDE SEQUENCE [LARGE SCALE GENOMIC DNA]</scope>
    <source>
        <strain evidence="2 3">C11-1</strain>
    </source>
</reference>
<evidence type="ECO:0000256" key="1">
    <source>
        <dbReference type="ARBA" id="ARBA00006479"/>
    </source>
</evidence>
<organism evidence="2 3">
    <name type="scientific">Streptomyces durocortorensis</name>
    <dbReference type="NCBI Taxonomy" id="2811104"/>
    <lineage>
        <taxon>Bacteria</taxon>
        <taxon>Bacillati</taxon>
        <taxon>Actinomycetota</taxon>
        <taxon>Actinomycetes</taxon>
        <taxon>Kitasatosporales</taxon>
        <taxon>Streptomycetaceae</taxon>
        <taxon>Streptomyces</taxon>
    </lineage>
</organism>
<dbReference type="CDD" id="cd24058">
    <property type="entry name" value="ASKHA_NBD_ROK_PPGK"/>
    <property type="match status" value="1"/>
</dbReference>
<dbReference type="PANTHER" id="PTHR18964:SF146">
    <property type="entry name" value="POLYPHOSPHATE GLUCOKINASE"/>
    <property type="match status" value="1"/>
</dbReference>
<sequence>MEIFGVDIGGSGIKGAPVDLDRGDLAQERHKVLTPHPATPKGVADCVAEVVGHFDWSGPIGITFPGVVTDGVTRTAANVDKGWIDTDARTLLGERIGQPVTILNDADAAGVAEMTFGAGKGRKGTVIVLTFGTGIGSAVFTDGVLVPNTELGHLELNGHDAEKHASTKAKEDEDLSWQHWAHRVQKYLRHVEMLFSPELFIIGGGVSRKAEKFLPLIEKVRAEMVPAQLQNNAGIVGAAMAAAGTAHGRP</sequence>
<dbReference type="EMBL" id="CP134500">
    <property type="protein sequence ID" value="WNF29291.1"/>
    <property type="molecule type" value="Genomic_DNA"/>
</dbReference>